<dbReference type="EMBL" id="JADBED010000001">
    <property type="protein sequence ID" value="MBE1523299.1"/>
    <property type="molecule type" value="Genomic_DNA"/>
</dbReference>
<accession>A0ABR9JBJ4</accession>
<comment type="subcellular location">
    <subcellularLocation>
        <location evidence="1 7">Cell membrane</location>
        <topology evidence="1 7">Multi-pass membrane protein</topology>
    </subcellularLocation>
</comment>
<keyword evidence="10" id="KW-1185">Reference proteome</keyword>
<dbReference type="Pfam" id="PF09335">
    <property type="entry name" value="VTT_dom"/>
    <property type="match status" value="1"/>
</dbReference>
<evidence type="ECO:0000256" key="7">
    <source>
        <dbReference type="RuleBase" id="RU367016"/>
    </source>
</evidence>
<evidence type="ECO:0000256" key="1">
    <source>
        <dbReference type="ARBA" id="ARBA00004651"/>
    </source>
</evidence>
<keyword evidence="6 7" id="KW-0472">Membrane</keyword>
<dbReference type="RefSeq" id="WP_192594467.1">
    <property type="nucleotide sequence ID" value="NZ_BAAALJ010000017.1"/>
</dbReference>
<evidence type="ECO:0000313" key="10">
    <source>
        <dbReference type="Proteomes" id="UP000643525"/>
    </source>
</evidence>
<feature type="domain" description="VTT" evidence="8">
    <location>
        <begin position="40"/>
        <end position="165"/>
    </location>
</feature>
<name>A0ABR9JBJ4_9MICC</name>
<evidence type="ECO:0000256" key="3">
    <source>
        <dbReference type="ARBA" id="ARBA00022475"/>
    </source>
</evidence>
<feature type="transmembrane region" description="Helical" evidence="7">
    <location>
        <begin position="60"/>
        <end position="80"/>
    </location>
</feature>
<evidence type="ECO:0000256" key="5">
    <source>
        <dbReference type="ARBA" id="ARBA00022989"/>
    </source>
</evidence>
<evidence type="ECO:0000256" key="4">
    <source>
        <dbReference type="ARBA" id="ARBA00022692"/>
    </source>
</evidence>
<proteinExistence type="inferred from homology"/>
<evidence type="ECO:0000259" key="8">
    <source>
        <dbReference type="Pfam" id="PF09335"/>
    </source>
</evidence>
<sequence>MGPGELLDAINAGILDAASGWWTLVGLFLLCIIDGFFPIVPSDSLVVGLGSLADEPGTPFLLWVILVAAAGALLGDFIAYRIGRAIGPMRFGWMRRPAPQRTLIWARHELDKRGVLLIFVGRFIPGARVAINFVAGTTRFSLRRFLIIDLIASLVWASYSVGIGAISANIFDSVLVAMTVSISGAVLLGWIFDRLFRLLAAWLDRKGVHIDPEGYLDTAALPVEAPLRLHRDRRHPDDDGTPPAESSR</sequence>
<feature type="transmembrane region" description="Helical" evidence="7">
    <location>
        <begin position="21"/>
        <end position="40"/>
    </location>
</feature>
<feature type="transmembrane region" description="Helical" evidence="7">
    <location>
        <begin position="174"/>
        <end position="196"/>
    </location>
</feature>
<evidence type="ECO:0000256" key="2">
    <source>
        <dbReference type="ARBA" id="ARBA00010792"/>
    </source>
</evidence>
<keyword evidence="5 7" id="KW-1133">Transmembrane helix</keyword>
<evidence type="ECO:0000256" key="6">
    <source>
        <dbReference type="ARBA" id="ARBA00023136"/>
    </source>
</evidence>
<gene>
    <name evidence="9" type="ORF">H4W27_000417</name>
</gene>
<feature type="transmembrane region" description="Helical" evidence="7">
    <location>
        <begin position="145"/>
        <end position="168"/>
    </location>
</feature>
<dbReference type="InterPro" id="IPR032816">
    <property type="entry name" value="VTT_dom"/>
</dbReference>
<protein>
    <submittedName>
        <fullName evidence="9">Membrane protein DedA with SNARE-associated domain</fullName>
    </submittedName>
</protein>
<keyword evidence="4 7" id="KW-0812">Transmembrane</keyword>
<comment type="similarity">
    <text evidence="2 7">Belongs to the DedA family.</text>
</comment>
<dbReference type="PANTHER" id="PTHR30353:SF0">
    <property type="entry name" value="TRANSMEMBRANE PROTEIN"/>
    <property type="match status" value="1"/>
</dbReference>
<organism evidence="9 10">
    <name type="scientific">Nesterenkonia lutea</name>
    <dbReference type="NCBI Taxonomy" id="272919"/>
    <lineage>
        <taxon>Bacteria</taxon>
        <taxon>Bacillati</taxon>
        <taxon>Actinomycetota</taxon>
        <taxon>Actinomycetes</taxon>
        <taxon>Micrococcales</taxon>
        <taxon>Micrococcaceae</taxon>
        <taxon>Nesterenkonia</taxon>
    </lineage>
</organism>
<dbReference type="PANTHER" id="PTHR30353">
    <property type="entry name" value="INNER MEMBRANE PROTEIN DEDA-RELATED"/>
    <property type="match status" value="1"/>
</dbReference>
<comment type="caution">
    <text evidence="9">The sequence shown here is derived from an EMBL/GenBank/DDBJ whole genome shotgun (WGS) entry which is preliminary data.</text>
</comment>
<dbReference type="Proteomes" id="UP000643525">
    <property type="component" value="Unassembled WGS sequence"/>
</dbReference>
<dbReference type="InterPro" id="IPR032818">
    <property type="entry name" value="DedA-like"/>
</dbReference>
<evidence type="ECO:0000313" key="9">
    <source>
        <dbReference type="EMBL" id="MBE1523299.1"/>
    </source>
</evidence>
<reference evidence="9 10" key="1">
    <citation type="submission" date="2020-10" db="EMBL/GenBank/DDBJ databases">
        <title>Sequencing the genomes of 1000 actinobacteria strains.</title>
        <authorList>
            <person name="Klenk H.-P."/>
        </authorList>
    </citation>
    <scope>NUCLEOTIDE SEQUENCE [LARGE SCALE GENOMIC DNA]</scope>
    <source>
        <strain evidence="9 10">DSM 15666</strain>
    </source>
</reference>
<keyword evidence="3 7" id="KW-1003">Cell membrane</keyword>